<dbReference type="AlphaFoldDB" id="A0A9W8A3V6"/>
<evidence type="ECO:0000256" key="1">
    <source>
        <dbReference type="ARBA" id="ARBA00004123"/>
    </source>
</evidence>
<dbReference type="GO" id="GO:0000981">
    <property type="term" value="F:DNA-binding transcription factor activity, RNA polymerase II-specific"/>
    <property type="evidence" value="ECO:0007669"/>
    <property type="project" value="TreeGrafter"/>
</dbReference>
<organism evidence="8 9">
    <name type="scientific">Mycoemilia scoparia</name>
    <dbReference type="NCBI Taxonomy" id="417184"/>
    <lineage>
        <taxon>Eukaryota</taxon>
        <taxon>Fungi</taxon>
        <taxon>Fungi incertae sedis</taxon>
        <taxon>Zoopagomycota</taxon>
        <taxon>Kickxellomycotina</taxon>
        <taxon>Kickxellomycetes</taxon>
        <taxon>Kickxellales</taxon>
        <taxon>Kickxellaceae</taxon>
        <taxon>Mycoemilia</taxon>
    </lineage>
</organism>
<keyword evidence="5" id="KW-0539">Nucleus</keyword>
<dbReference type="GO" id="GO:0046983">
    <property type="term" value="F:protein dimerization activity"/>
    <property type="evidence" value="ECO:0007669"/>
    <property type="project" value="InterPro"/>
</dbReference>
<dbReference type="GO" id="GO:0005634">
    <property type="term" value="C:nucleus"/>
    <property type="evidence" value="ECO:0007669"/>
    <property type="project" value="UniProtKB-SubCell"/>
</dbReference>
<proteinExistence type="predicted"/>
<dbReference type="SUPFAM" id="SSF47459">
    <property type="entry name" value="HLH, helix-loop-helix DNA-binding domain"/>
    <property type="match status" value="1"/>
</dbReference>
<reference evidence="8" key="1">
    <citation type="submission" date="2022-07" db="EMBL/GenBank/DDBJ databases">
        <title>Phylogenomic reconstructions and comparative analyses of Kickxellomycotina fungi.</title>
        <authorList>
            <person name="Reynolds N.K."/>
            <person name="Stajich J.E."/>
            <person name="Barry K."/>
            <person name="Grigoriev I.V."/>
            <person name="Crous P."/>
            <person name="Smith M.E."/>
        </authorList>
    </citation>
    <scope>NUCLEOTIDE SEQUENCE</scope>
    <source>
        <strain evidence="8">NBRC 100468</strain>
    </source>
</reference>
<name>A0A9W8A3V6_9FUNG</name>
<feature type="compositionally biased region" description="Basic residues" evidence="6">
    <location>
        <begin position="104"/>
        <end position="117"/>
    </location>
</feature>
<evidence type="ECO:0000313" key="8">
    <source>
        <dbReference type="EMBL" id="KAJ1919608.1"/>
    </source>
</evidence>
<keyword evidence="3" id="KW-0238">DNA-binding</keyword>
<dbReference type="GO" id="GO:0000978">
    <property type="term" value="F:RNA polymerase II cis-regulatory region sequence-specific DNA binding"/>
    <property type="evidence" value="ECO:0007669"/>
    <property type="project" value="TreeGrafter"/>
</dbReference>
<accession>A0A9W8A3V6</accession>
<comment type="caution">
    <text evidence="8">The sequence shown here is derived from an EMBL/GenBank/DDBJ whole genome shotgun (WGS) entry which is preliminary data.</text>
</comment>
<dbReference type="InterPro" id="IPR011598">
    <property type="entry name" value="bHLH_dom"/>
</dbReference>
<evidence type="ECO:0000313" key="9">
    <source>
        <dbReference type="Proteomes" id="UP001150538"/>
    </source>
</evidence>
<evidence type="ECO:0000256" key="4">
    <source>
        <dbReference type="ARBA" id="ARBA00023163"/>
    </source>
</evidence>
<evidence type="ECO:0000256" key="3">
    <source>
        <dbReference type="ARBA" id="ARBA00023125"/>
    </source>
</evidence>
<keyword evidence="4" id="KW-0804">Transcription</keyword>
<dbReference type="PANTHER" id="PTHR15741">
    <property type="entry name" value="BASIC HELIX-LOOP-HELIX ZIP TRANSCRIPTION FACTOR"/>
    <property type="match status" value="1"/>
</dbReference>
<feature type="compositionally biased region" description="Basic and acidic residues" evidence="6">
    <location>
        <begin position="118"/>
        <end position="138"/>
    </location>
</feature>
<feature type="compositionally biased region" description="Polar residues" evidence="6">
    <location>
        <begin position="37"/>
        <end position="48"/>
    </location>
</feature>
<gene>
    <name evidence="8" type="primary">INO4</name>
    <name evidence="8" type="ORF">H4219_001856</name>
</gene>
<dbReference type="Proteomes" id="UP001150538">
    <property type="component" value="Unassembled WGS sequence"/>
</dbReference>
<dbReference type="EMBL" id="JANBPU010000024">
    <property type="protein sequence ID" value="KAJ1919608.1"/>
    <property type="molecule type" value="Genomic_DNA"/>
</dbReference>
<dbReference type="Gene3D" id="4.10.280.10">
    <property type="entry name" value="Helix-loop-helix DNA-binding domain"/>
    <property type="match status" value="1"/>
</dbReference>
<dbReference type="InterPro" id="IPR052207">
    <property type="entry name" value="Max-like/E-box_TFs"/>
</dbReference>
<evidence type="ECO:0000256" key="6">
    <source>
        <dbReference type="SAM" id="MobiDB-lite"/>
    </source>
</evidence>
<feature type="compositionally biased region" description="Low complexity" evidence="6">
    <location>
        <begin position="94"/>
        <end position="103"/>
    </location>
</feature>
<dbReference type="OrthoDB" id="5778525at2759"/>
<evidence type="ECO:0000256" key="2">
    <source>
        <dbReference type="ARBA" id="ARBA00023015"/>
    </source>
</evidence>
<comment type="subcellular location">
    <subcellularLocation>
        <location evidence="1">Nucleus</location>
    </subcellularLocation>
</comment>
<feature type="region of interest" description="Disordered" evidence="6">
    <location>
        <begin position="84"/>
        <end position="139"/>
    </location>
</feature>
<evidence type="ECO:0000256" key="5">
    <source>
        <dbReference type="ARBA" id="ARBA00023242"/>
    </source>
</evidence>
<dbReference type="InterPro" id="IPR036638">
    <property type="entry name" value="HLH_DNA-bd_sf"/>
</dbReference>
<evidence type="ECO:0000259" key="7">
    <source>
        <dbReference type="PROSITE" id="PS50888"/>
    </source>
</evidence>
<feature type="region of interest" description="Disordered" evidence="6">
    <location>
        <begin position="1"/>
        <end position="60"/>
    </location>
</feature>
<dbReference type="Pfam" id="PF00010">
    <property type="entry name" value="HLH"/>
    <property type="match status" value="1"/>
</dbReference>
<feature type="domain" description="BHLH" evidence="7">
    <location>
        <begin position="126"/>
        <end position="177"/>
    </location>
</feature>
<dbReference type="PROSITE" id="PS50888">
    <property type="entry name" value="BHLH"/>
    <property type="match status" value="1"/>
</dbReference>
<sequence length="182" mass="20190">MESNGNILAHSASLLSPHEQNEISSFLSDFKAGKPSMPQTQGDQSSPISPGEPFPSMVGLGLVSPITTSYQQAGIHMEHNRTLSIQATPRETDTPTTTATPTARSKKTQPKPRRMRKKGELLNEEEKKANHIASEQKRRQNIKAGYAQLSQIVPTLSQNQRSEAIVLQKSKNKHIFRDHLDQ</sequence>
<keyword evidence="2" id="KW-0805">Transcription regulation</keyword>
<dbReference type="PANTHER" id="PTHR15741:SF27">
    <property type="entry name" value="TRANSCRIPTION FACTOR AP-4"/>
    <property type="match status" value="1"/>
</dbReference>
<keyword evidence="9" id="KW-1185">Reference proteome</keyword>
<protein>
    <submittedName>
        <fullName evidence="8">Transcription factor</fullName>
    </submittedName>
</protein>